<organism evidence="2 3">
    <name type="scientific">Subtercola frigoramans</name>
    <dbReference type="NCBI Taxonomy" id="120298"/>
    <lineage>
        <taxon>Bacteria</taxon>
        <taxon>Bacillati</taxon>
        <taxon>Actinomycetota</taxon>
        <taxon>Actinomycetes</taxon>
        <taxon>Micrococcales</taxon>
        <taxon>Microbacteriaceae</taxon>
        <taxon>Subtercola</taxon>
    </lineage>
</organism>
<reference evidence="2 3" key="1">
    <citation type="submission" date="2021-01" db="EMBL/GenBank/DDBJ databases">
        <title>Sequencing the genomes of 1000 actinobacteria strains.</title>
        <authorList>
            <person name="Klenk H.-P."/>
        </authorList>
    </citation>
    <scope>NUCLEOTIDE SEQUENCE [LARGE SCALE GENOMIC DNA]</scope>
    <source>
        <strain evidence="2 3">DSM 13057</strain>
    </source>
</reference>
<sequence length="252" mass="26937">MKIAVAGATGTVGRHVVAVARERGHEVLALSRAAGVDLTSGLGLAETLSGSQTVIDVTSISTQSAEESKRFFTLVTSHLLAAEVQAGVAHHIALSIVGSDQAPFGYYAGKAAQERLVNEAAVPWTILRATQFHEFARQIYGQVTIGPFTIIPTMISQPVAAREVAERLIFHAESKPNGLATDLAGPEVLRMAEMVRRYSKAVGGTARVLELPLPGGFGRALRNSTLVASPSADHGRQTFTEWIESVERLSWR</sequence>
<dbReference type="InterPro" id="IPR016040">
    <property type="entry name" value="NAD(P)-bd_dom"/>
</dbReference>
<dbReference type="InterPro" id="IPR051207">
    <property type="entry name" value="ComplexI_NDUFA9_subunit"/>
</dbReference>
<dbReference type="PANTHER" id="PTHR12126">
    <property type="entry name" value="NADH-UBIQUINONE OXIDOREDUCTASE 39 KDA SUBUNIT-RELATED"/>
    <property type="match status" value="1"/>
</dbReference>
<dbReference type="Proteomes" id="UP000776164">
    <property type="component" value="Unassembled WGS sequence"/>
</dbReference>
<proteinExistence type="predicted"/>
<dbReference type="Pfam" id="PF13460">
    <property type="entry name" value="NAD_binding_10"/>
    <property type="match status" value="1"/>
</dbReference>
<evidence type="ECO:0000259" key="1">
    <source>
        <dbReference type="Pfam" id="PF13460"/>
    </source>
</evidence>
<comment type="caution">
    <text evidence="2">The sequence shown here is derived from an EMBL/GenBank/DDBJ whole genome shotgun (WGS) entry which is preliminary data.</text>
</comment>
<dbReference type="EMBL" id="JAFBBU010000001">
    <property type="protein sequence ID" value="MBM7473076.1"/>
    <property type="molecule type" value="Genomic_DNA"/>
</dbReference>
<keyword evidence="3" id="KW-1185">Reference proteome</keyword>
<dbReference type="Gene3D" id="3.40.50.720">
    <property type="entry name" value="NAD(P)-binding Rossmann-like Domain"/>
    <property type="match status" value="1"/>
</dbReference>
<name>A0ABS2L859_9MICO</name>
<evidence type="ECO:0000313" key="2">
    <source>
        <dbReference type="EMBL" id="MBM7473076.1"/>
    </source>
</evidence>
<dbReference type="SUPFAM" id="SSF51735">
    <property type="entry name" value="NAD(P)-binding Rossmann-fold domains"/>
    <property type="match status" value="1"/>
</dbReference>
<accession>A0ABS2L859</accession>
<gene>
    <name evidence="2" type="ORF">JOE66_002710</name>
</gene>
<dbReference type="InterPro" id="IPR036291">
    <property type="entry name" value="NAD(P)-bd_dom_sf"/>
</dbReference>
<dbReference type="PANTHER" id="PTHR12126:SF11">
    <property type="entry name" value="NADH DEHYDROGENASE [UBIQUINONE] 1 ALPHA SUBCOMPLEX SUBUNIT 9, MITOCHONDRIAL"/>
    <property type="match status" value="1"/>
</dbReference>
<evidence type="ECO:0000313" key="3">
    <source>
        <dbReference type="Proteomes" id="UP000776164"/>
    </source>
</evidence>
<feature type="domain" description="NAD(P)-binding" evidence="1">
    <location>
        <begin position="7"/>
        <end position="136"/>
    </location>
</feature>
<protein>
    <submittedName>
        <fullName evidence="2">Uncharacterized protein YbjT (DUF2867 family)</fullName>
    </submittedName>
</protein>
<dbReference type="RefSeq" id="WP_205110259.1">
    <property type="nucleotide sequence ID" value="NZ_BAAAHT010000009.1"/>
</dbReference>